<accession>A0A9Q0JP34</accession>
<keyword evidence="2" id="KW-0747">Spliceosome</keyword>
<dbReference type="GO" id="GO:0006397">
    <property type="term" value="P:mRNA processing"/>
    <property type="evidence" value="ECO:0007669"/>
    <property type="project" value="UniProtKB-KW"/>
</dbReference>
<keyword evidence="3" id="KW-0508">mRNA splicing</keyword>
<feature type="domain" description="RRM" evidence="5">
    <location>
        <begin position="106"/>
        <end position="186"/>
    </location>
</feature>
<dbReference type="GO" id="GO:0003723">
    <property type="term" value="F:RNA binding"/>
    <property type="evidence" value="ECO:0007669"/>
    <property type="project" value="UniProtKB-UniRule"/>
</dbReference>
<dbReference type="InterPro" id="IPR000504">
    <property type="entry name" value="RRM_dom"/>
</dbReference>
<dbReference type="SUPFAM" id="SSF54928">
    <property type="entry name" value="RNA-binding domain, RBD"/>
    <property type="match status" value="1"/>
</dbReference>
<dbReference type="InterPro" id="IPR012677">
    <property type="entry name" value="Nucleotide-bd_a/b_plait_sf"/>
</dbReference>
<evidence type="ECO:0000256" key="1">
    <source>
        <dbReference type="ARBA" id="ARBA00022664"/>
    </source>
</evidence>
<keyword evidence="4" id="KW-0694">RNA-binding</keyword>
<dbReference type="Proteomes" id="UP001141552">
    <property type="component" value="Unassembled WGS sequence"/>
</dbReference>
<evidence type="ECO:0000259" key="5">
    <source>
        <dbReference type="PROSITE" id="PS50102"/>
    </source>
</evidence>
<evidence type="ECO:0000256" key="4">
    <source>
        <dbReference type="PROSITE-ProRule" id="PRU00176"/>
    </source>
</evidence>
<dbReference type="AlphaFoldDB" id="A0A9Q0JP34"/>
<evidence type="ECO:0000256" key="2">
    <source>
        <dbReference type="ARBA" id="ARBA00022728"/>
    </source>
</evidence>
<reference evidence="6" key="1">
    <citation type="submission" date="2022-02" db="EMBL/GenBank/DDBJ databases">
        <authorList>
            <person name="Henning P.M."/>
            <person name="McCubbin A.G."/>
            <person name="Shore J.S."/>
        </authorList>
    </citation>
    <scope>NUCLEOTIDE SEQUENCE</scope>
    <source>
        <strain evidence="6">F60SS</strain>
        <tissue evidence="6">Leaves</tissue>
    </source>
</reference>
<organism evidence="6 7">
    <name type="scientific">Turnera subulata</name>
    <dbReference type="NCBI Taxonomy" id="218843"/>
    <lineage>
        <taxon>Eukaryota</taxon>
        <taxon>Viridiplantae</taxon>
        <taxon>Streptophyta</taxon>
        <taxon>Embryophyta</taxon>
        <taxon>Tracheophyta</taxon>
        <taxon>Spermatophyta</taxon>
        <taxon>Magnoliopsida</taxon>
        <taxon>eudicotyledons</taxon>
        <taxon>Gunneridae</taxon>
        <taxon>Pentapetalae</taxon>
        <taxon>rosids</taxon>
        <taxon>fabids</taxon>
        <taxon>Malpighiales</taxon>
        <taxon>Passifloraceae</taxon>
        <taxon>Turnera</taxon>
    </lineage>
</organism>
<protein>
    <recommendedName>
        <fullName evidence="5">RRM domain-containing protein</fullName>
    </recommendedName>
</protein>
<dbReference type="GO" id="GO:0008380">
    <property type="term" value="P:RNA splicing"/>
    <property type="evidence" value="ECO:0007669"/>
    <property type="project" value="UniProtKB-KW"/>
</dbReference>
<sequence length="366" mass="40638">MSIILASFAEAAAALHSGYGDDTGLRTEVPYYMVPARETQVVAPAKIGNETCSRAIGLASKNDQGSVQIIFSAIEWHSDEELIPHTRRQYRSVRQVIRAMANGQVFSLYVQNIPNQWAPSEVYRIMSKYGEVVDVYIPRKVARNGQGFGFVRFRSNCDLQRLLSDVNRIQSVQREKTGVRRPYAEAVKGDNGEILSSYAFLPVRDLRNSVRTYRSGFLYGSSRSKQWQHGEKVENRLFWVHIRGIPLIAWSAEFINVVGSSLIMERICTRILRHSILILLGSWTSYSRNRVMGAILQRGRDSRMSTLLMGGALTRKAGSSGVNAEIGGDIVVEEDLTGAKSVDQAALSAPNEAGGLYGKDEAAVFL</sequence>
<dbReference type="Pfam" id="PF00076">
    <property type="entry name" value="RRM_1"/>
    <property type="match status" value="1"/>
</dbReference>
<evidence type="ECO:0000313" key="7">
    <source>
        <dbReference type="Proteomes" id="UP001141552"/>
    </source>
</evidence>
<dbReference type="OrthoDB" id="861279at2759"/>
<keyword evidence="7" id="KW-1185">Reference proteome</keyword>
<dbReference type="InterPro" id="IPR035979">
    <property type="entry name" value="RBD_domain_sf"/>
</dbReference>
<dbReference type="PROSITE" id="PS50102">
    <property type="entry name" value="RRM"/>
    <property type="match status" value="1"/>
</dbReference>
<reference evidence="6" key="2">
    <citation type="journal article" date="2023" name="Plants (Basel)">
        <title>Annotation of the Turnera subulata (Passifloraceae) Draft Genome Reveals the S-Locus Evolved after the Divergence of Turneroideae from Passifloroideae in a Stepwise Manner.</title>
        <authorList>
            <person name="Henning P.M."/>
            <person name="Roalson E.H."/>
            <person name="Mir W."/>
            <person name="McCubbin A.G."/>
            <person name="Shore J.S."/>
        </authorList>
    </citation>
    <scope>NUCLEOTIDE SEQUENCE</scope>
    <source>
        <strain evidence="6">F60SS</strain>
    </source>
</reference>
<evidence type="ECO:0000256" key="3">
    <source>
        <dbReference type="ARBA" id="ARBA00023187"/>
    </source>
</evidence>
<dbReference type="InterPro" id="IPR050907">
    <property type="entry name" value="SRSF"/>
</dbReference>
<keyword evidence="1" id="KW-0507">mRNA processing</keyword>
<evidence type="ECO:0000313" key="6">
    <source>
        <dbReference type="EMBL" id="KAJ4848849.1"/>
    </source>
</evidence>
<gene>
    <name evidence="6" type="ORF">Tsubulata_013648</name>
</gene>
<proteinExistence type="predicted"/>
<dbReference type="Gene3D" id="3.30.70.330">
    <property type="match status" value="1"/>
</dbReference>
<dbReference type="PANTHER" id="PTHR23147">
    <property type="entry name" value="SERINE/ARGININE RICH SPLICING FACTOR"/>
    <property type="match status" value="1"/>
</dbReference>
<dbReference type="SMART" id="SM00360">
    <property type="entry name" value="RRM"/>
    <property type="match status" value="1"/>
</dbReference>
<name>A0A9Q0JP34_9ROSI</name>
<comment type="caution">
    <text evidence="6">The sequence shown here is derived from an EMBL/GenBank/DDBJ whole genome shotgun (WGS) entry which is preliminary data.</text>
</comment>
<dbReference type="EMBL" id="JAKUCV010000783">
    <property type="protein sequence ID" value="KAJ4848849.1"/>
    <property type="molecule type" value="Genomic_DNA"/>
</dbReference>
<dbReference type="GO" id="GO:0005681">
    <property type="term" value="C:spliceosomal complex"/>
    <property type="evidence" value="ECO:0007669"/>
    <property type="project" value="UniProtKB-KW"/>
</dbReference>